<dbReference type="Pfam" id="PF05637">
    <property type="entry name" value="Glyco_transf_34"/>
    <property type="match status" value="1"/>
</dbReference>
<reference evidence="5" key="1">
    <citation type="submission" date="2021-02" db="EMBL/GenBank/DDBJ databases">
        <title>Genome sequence Cadophora malorum strain M34.</title>
        <authorList>
            <person name="Stefanovic E."/>
            <person name="Vu D."/>
            <person name="Scully C."/>
            <person name="Dijksterhuis J."/>
            <person name="Roader J."/>
            <person name="Houbraken J."/>
        </authorList>
    </citation>
    <scope>NUCLEOTIDE SEQUENCE</scope>
    <source>
        <strain evidence="5">M34</strain>
    </source>
</reference>
<keyword evidence="6" id="KW-1185">Reference proteome</keyword>
<accession>A0A8H7WKC1</accession>
<sequence length="312" mass="35383">MHMALPLRKSSNPPPYATRSTRFPMVRRSRVQAIALCACAVGAVIFILSQIFGGSERIPSGTPPVVIVTVLNPELYTKEYLNNIKDNRIEYAKKHGYTTFFPTVTDYDLGGSPATWSKVPAVRHALTKFPHTTYIWYLDQNSLIMNPDMTLEGEVMNPKKLESLMIRDQPVVPPDSVIKTFAHLKGANIDFVLTQDKDGLSQGSFVIRKGDWSKFFLDTWFDPLYRSYNFQKADTHALEHIVQWHPTILSKLALVPQRSLNAYSKRELASPEGTYKDGDFVIRFTGCDGVGRSCEGEAEPFSKQWRTAFRQR</sequence>
<evidence type="ECO:0000313" key="6">
    <source>
        <dbReference type="Proteomes" id="UP000664132"/>
    </source>
</evidence>
<comment type="similarity">
    <text evidence="1">Belongs to the glycosyltransferase 34 family.</text>
</comment>
<keyword evidence="3" id="KW-0808">Transferase</keyword>
<dbReference type="FunFam" id="3.90.550.10:FF:000149">
    <property type="entry name" value="Alpha-1,6-mannosyltransferase subunit"/>
    <property type="match status" value="1"/>
</dbReference>
<gene>
    <name evidence="5" type="ORF">IFR04_000362</name>
</gene>
<evidence type="ECO:0000256" key="1">
    <source>
        <dbReference type="ARBA" id="ARBA00005664"/>
    </source>
</evidence>
<dbReference type="AlphaFoldDB" id="A0A8H7WKC1"/>
<dbReference type="EMBL" id="JAFJYH010000002">
    <property type="protein sequence ID" value="KAG4426480.1"/>
    <property type="molecule type" value="Genomic_DNA"/>
</dbReference>
<evidence type="ECO:0000313" key="5">
    <source>
        <dbReference type="EMBL" id="KAG4426480.1"/>
    </source>
</evidence>
<name>A0A8H7WKC1_9HELO</name>
<dbReference type="Gene3D" id="3.90.550.10">
    <property type="entry name" value="Spore Coat Polysaccharide Biosynthesis Protein SpsA, Chain A"/>
    <property type="match status" value="1"/>
</dbReference>
<organism evidence="5 6">
    <name type="scientific">Cadophora malorum</name>
    <dbReference type="NCBI Taxonomy" id="108018"/>
    <lineage>
        <taxon>Eukaryota</taxon>
        <taxon>Fungi</taxon>
        <taxon>Dikarya</taxon>
        <taxon>Ascomycota</taxon>
        <taxon>Pezizomycotina</taxon>
        <taxon>Leotiomycetes</taxon>
        <taxon>Helotiales</taxon>
        <taxon>Ploettnerulaceae</taxon>
        <taxon>Cadophora</taxon>
    </lineage>
</organism>
<dbReference type="GO" id="GO:0006487">
    <property type="term" value="P:protein N-linked glycosylation"/>
    <property type="evidence" value="ECO:0007669"/>
    <property type="project" value="TreeGrafter"/>
</dbReference>
<protein>
    <recommendedName>
        <fullName evidence="7">Glycosyltransferase family 34 protein</fullName>
    </recommendedName>
</protein>
<dbReference type="InterPro" id="IPR029044">
    <property type="entry name" value="Nucleotide-diphossugar_trans"/>
</dbReference>
<feature type="region of interest" description="Disordered" evidence="4">
    <location>
        <begin position="1"/>
        <end position="21"/>
    </location>
</feature>
<dbReference type="PANTHER" id="PTHR31306">
    <property type="entry name" value="ALPHA-1,6-MANNOSYLTRANSFERASE MNN11-RELATED"/>
    <property type="match status" value="1"/>
</dbReference>
<evidence type="ECO:0000256" key="2">
    <source>
        <dbReference type="ARBA" id="ARBA00022676"/>
    </source>
</evidence>
<evidence type="ECO:0008006" key="7">
    <source>
        <dbReference type="Google" id="ProtNLM"/>
    </source>
</evidence>
<dbReference type="GO" id="GO:0000009">
    <property type="term" value="F:alpha-1,6-mannosyltransferase activity"/>
    <property type="evidence" value="ECO:0007669"/>
    <property type="project" value="TreeGrafter"/>
</dbReference>
<evidence type="ECO:0000256" key="4">
    <source>
        <dbReference type="SAM" id="MobiDB-lite"/>
    </source>
</evidence>
<dbReference type="Proteomes" id="UP000664132">
    <property type="component" value="Unassembled WGS sequence"/>
</dbReference>
<comment type="caution">
    <text evidence="5">The sequence shown here is derived from an EMBL/GenBank/DDBJ whole genome shotgun (WGS) entry which is preliminary data.</text>
</comment>
<dbReference type="OrthoDB" id="205108at2759"/>
<dbReference type="InterPro" id="IPR008630">
    <property type="entry name" value="Glyco_trans_34"/>
</dbReference>
<dbReference type="PANTHER" id="PTHR31306:SF10">
    <property type="entry name" value="ALPHA-1,6-MANNOSYLTRANSFERASE MNN11-RELATED"/>
    <property type="match status" value="1"/>
</dbReference>
<keyword evidence="2" id="KW-0328">Glycosyltransferase</keyword>
<dbReference type="GO" id="GO:0000136">
    <property type="term" value="C:mannan polymerase complex"/>
    <property type="evidence" value="ECO:0007669"/>
    <property type="project" value="TreeGrafter"/>
</dbReference>
<evidence type="ECO:0000256" key="3">
    <source>
        <dbReference type="ARBA" id="ARBA00022679"/>
    </source>
</evidence>
<proteinExistence type="inferred from homology"/>